<keyword evidence="5" id="KW-0677">Repeat</keyword>
<gene>
    <name evidence="14" type="ORF">pdam_00013781</name>
</gene>
<feature type="disulfide bond" evidence="10">
    <location>
        <begin position="1275"/>
        <end position="1290"/>
    </location>
</feature>
<evidence type="ECO:0000256" key="4">
    <source>
        <dbReference type="ARBA" id="ARBA00022729"/>
    </source>
</evidence>
<keyword evidence="3" id="KW-0254">Endocytosis</keyword>
<feature type="repeat" description="LDL-receptor class B" evidence="11">
    <location>
        <begin position="218"/>
        <end position="260"/>
    </location>
</feature>
<comment type="caution">
    <text evidence="10">Lacks conserved residue(s) required for the propagation of feature annotation.</text>
</comment>
<feature type="region of interest" description="Disordered" evidence="12">
    <location>
        <begin position="1470"/>
        <end position="1520"/>
    </location>
</feature>
<evidence type="ECO:0000256" key="8">
    <source>
        <dbReference type="ARBA" id="ARBA00023170"/>
    </source>
</evidence>
<feature type="compositionally biased region" description="Polar residues" evidence="12">
    <location>
        <begin position="1473"/>
        <end position="1483"/>
    </location>
</feature>
<proteinExistence type="predicted"/>
<dbReference type="PANTHER" id="PTHR46513">
    <property type="entry name" value="VITELLOGENIN RECEPTOR-LIKE PROTEIN-RELATED-RELATED"/>
    <property type="match status" value="1"/>
</dbReference>
<dbReference type="SUPFAM" id="SSF63825">
    <property type="entry name" value="YWTD domain"/>
    <property type="match status" value="5"/>
</dbReference>
<evidence type="ECO:0000256" key="6">
    <source>
        <dbReference type="ARBA" id="ARBA00023136"/>
    </source>
</evidence>
<name>A0A3M6UFK5_POCDA</name>
<dbReference type="InterPro" id="IPR000742">
    <property type="entry name" value="EGF"/>
</dbReference>
<dbReference type="Gene3D" id="2.120.10.30">
    <property type="entry name" value="TolB, C-terminal domain"/>
    <property type="match status" value="6"/>
</dbReference>
<evidence type="ECO:0000313" key="14">
    <source>
        <dbReference type="EMBL" id="RMX52470.1"/>
    </source>
</evidence>
<dbReference type="InterPro" id="IPR002172">
    <property type="entry name" value="LDrepeatLR_classA_rpt"/>
</dbReference>
<dbReference type="FunFam" id="2.120.10.30:FF:000241">
    <property type="entry name" value="Low-density lipoprotein receptor-related protein 6"/>
    <property type="match status" value="1"/>
</dbReference>
<feature type="compositionally biased region" description="Polar residues" evidence="12">
    <location>
        <begin position="1388"/>
        <end position="1397"/>
    </location>
</feature>
<dbReference type="CDD" id="cd00112">
    <property type="entry name" value="LDLa"/>
    <property type="match status" value="3"/>
</dbReference>
<comment type="subcellular location">
    <subcellularLocation>
        <location evidence="1">Membrane</location>
        <topology evidence="1">Single-pass membrane protein</topology>
    </subcellularLocation>
</comment>
<feature type="repeat" description="LDL-receptor class B" evidence="11">
    <location>
        <begin position="638"/>
        <end position="680"/>
    </location>
</feature>
<evidence type="ECO:0000256" key="12">
    <source>
        <dbReference type="SAM" id="MobiDB-lite"/>
    </source>
</evidence>
<dbReference type="Proteomes" id="UP000275408">
    <property type="component" value="Unassembled WGS sequence"/>
</dbReference>
<keyword evidence="9" id="KW-0325">Glycoprotein</keyword>
<dbReference type="GO" id="GO:0006897">
    <property type="term" value="P:endocytosis"/>
    <property type="evidence" value="ECO:0007669"/>
    <property type="project" value="UniProtKB-KW"/>
</dbReference>
<dbReference type="PROSITE" id="PS51120">
    <property type="entry name" value="LDLRB"/>
    <property type="match status" value="12"/>
</dbReference>
<feature type="domain" description="EGF-like" evidence="13">
    <location>
        <begin position="540"/>
        <end position="577"/>
    </location>
</feature>
<feature type="repeat" description="LDL-receptor class B" evidence="11">
    <location>
        <begin position="78"/>
        <end position="120"/>
    </location>
</feature>
<feature type="repeat" description="LDL-receptor class B" evidence="11">
    <location>
        <begin position="175"/>
        <end position="217"/>
    </location>
</feature>
<feature type="disulfide bond" evidence="10">
    <location>
        <begin position="1177"/>
        <end position="1189"/>
    </location>
</feature>
<dbReference type="SUPFAM" id="SSF57196">
    <property type="entry name" value="EGF/Laminin"/>
    <property type="match status" value="2"/>
</dbReference>
<dbReference type="Gene3D" id="2.40.128.620">
    <property type="match status" value="1"/>
</dbReference>
<organism evidence="14 15">
    <name type="scientific">Pocillopora damicornis</name>
    <name type="common">Cauliflower coral</name>
    <name type="synonym">Millepora damicornis</name>
    <dbReference type="NCBI Taxonomy" id="46731"/>
    <lineage>
        <taxon>Eukaryota</taxon>
        <taxon>Metazoa</taxon>
        <taxon>Cnidaria</taxon>
        <taxon>Anthozoa</taxon>
        <taxon>Hexacorallia</taxon>
        <taxon>Scleractinia</taxon>
        <taxon>Astrocoeniina</taxon>
        <taxon>Pocilloporidae</taxon>
        <taxon>Pocillopora</taxon>
    </lineage>
</organism>
<feature type="repeat" description="LDL-receptor class B" evidence="11">
    <location>
        <begin position="767"/>
        <end position="808"/>
    </location>
</feature>
<evidence type="ECO:0000256" key="2">
    <source>
        <dbReference type="ARBA" id="ARBA00022536"/>
    </source>
</evidence>
<dbReference type="PRINTS" id="PR00261">
    <property type="entry name" value="LDLRECEPTOR"/>
</dbReference>
<accession>A0A3M6UFK5</accession>
<dbReference type="EMBL" id="RCHS01001624">
    <property type="protein sequence ID" value="RMX52470.1"/>
    <property type="molecule type" value="Genomic_DNA"/>
</dbReference>
<dbReference type="OrthoDB" id="72419at2759"/>
<keyword evidence="15" id="KW-1185">Reference proteome</keyword>
<comment type="caution">
    <text evidence="14">The sequence shown here is derived from an EMBL/GenBank/DDBJ whole genome shotgun (WGS) entry which is preliminary data.</text>
</comment>
<feature type="repeat" description="LDL-receptor class B" evidence="11">
    <location>
        <begin position="305"/>
        <end position="347"/>
    </location>
</feature>
<evidence type="ECO:0000259" key="13">
    <source>
        <dbReference type="SMART" id="SM00181"/>
    </source>
</evidence>
<dbReference type="InterPro" id="IPR036055">
    <property type="entry name" value="LDL_receptor-like_sf"/>
</dbReference>
<dbReference type="SUPFAM" id="SSF57424">
    <property type="entry name" value="LDL receptor-like module"/>
    <property type="match status" value="3"/>
</dbReference>
<dbReference type="Pfam" id="PF14670">
    <property type="entry name" value="FXa_inhibition"/>
    <property type="match status" value="2"/>
</dbReference>
<dbReference type="GO" id="GO:0016020">
    <property type="term" value="C:membrane"/>
    <property type="evidence" value="ECO:0007669"/>
    <property type="project" value="UniProtKB-SubCell"/>
</dbReference>
<dbReference type="Pfam" id="PF00057">
    <property type="entry name" value="Ldl_recept_a"/>
    <property type="match status" value="2"/>
</dbReference>
<dbReference type="STRING" id="46731.A0A3M6UFK5"/>
<feature type="domain" description="EGF-like" evidence="13">
    <location>
        <begin position="857"/>
        <end position="896"/>
    </location>
</feature>
<evidence type="ECO:0000256" key="9">
    <source>
        <dbReference type="ARBA" id="ARBA00023180"/>
    </source>
</evidence>
<evidence type="ECO:0000256" key="10">
    <source>
        <dbReference type="PROSITE-ProRule" id="PRU00124"/>
    </source>
</evidence>
<keyword evidence="6" id="KW-0472">Membrane</keyword>
<feature type="repeat" description="LDL-receptor class B" evidence="11">
    <location>
        <begin position="261"/>
        <end position="304"/>
    </location>
</feature>
<dbReference type="PROSITE" id="PS50068">
    <property type="entry name" value="LDLRA_2"/>
    <property type="match status" value="3"/>
</dbReference>
<dbReference type="Gene3D" id="4.10.400.10">
    <property type="entry name" value="Low-density Lipoprotein Receptor"/>
    <property type="match status" value="2"/>
</dbReference>
<reference evidence="14 15" key="1">
    <citation type="journal article" date="2018" name="Sci. Rep.">
        <title>Comparative analysis of the Pocillopora damicornis genome highlights role of immune system in coral evolution.</title>
        <authorList>
            <person name="Cunning R."/>
            <person name="Bay R.A."/>
            <person name="Gillette P."/>
            <person name="Baker A.C."/>
            <person name="Traylor-Knowles N."/>
        </authorList>
    </citation>
    <scope>NUCLEOTIDE SEQUENCE [LARGE SCALE GENOMIC DNA]</scope>
    <source>
        <strain evidence="14">RSMAS</strain>
        <tissue evidence="14">Whole animal</tissue>
    </source>
</reference>
<evidence type="ECO:0000256" key="11">
    <source>
        <dbReference type="PROSITE-ProRule" id="PRU00461"/>
    </source>
</evidence>
<dbReference type="SMART" id="SM00181">
    <property type="entry name" value="EGF"/>
    <property type="match status" value="3"/>
</dbReference>
<dbReference type="SMART" id="SM00135">
    <property type="entry name" value="LY"/>
    <property type="match status" value="18"/>
</dbReference>
<evidence type="ECO:0000313" key="15">
    <source>
        <dbReference type="Proteomes" id="UP000275408"/>
    </source>
</evidence>
<keyword evidence="8" id="KW-0675">Receptor</keyword>
<dbReference type="FunFam" id="2.120.10.30:FF:000001">
    <property type="entry name" value="Low-density lipoprotein receptor-related protein 6"/>
    <property type="match status" value="2"/>
</dbReference>
<evidence type="ECO:0000256" key="5">
    <source>
        <dbReference type="ARBA" id="ARBA00022737"/>
    </source>
</evidence>
<evidence type="ECO:0000256" key="1">
    <source>
        <dbReference type="ARBA" id="ARBA00004167"/>
    </source>
</evidence>
<dbReference type="InterPro" id="IPR011042">
    <property type="entry name" value="6-blade_b-propeller_TolB-like"/>
</dbReference>
<sequence>MLTVLRKFMVTLQKFCQVSQTVFLVPFMLMNGKSKLQLQSPELVLLAMASKIFIWNVQVVVRSELKHPDGIAVDWVARNLYWIDTGTNRIEVSRLNGSARRVLIDENLDEPRAIVLDPTKGKSVPKVLSPFHFLLLARKGDLRRISLDTPDLTDVVLPLSGISHAVAIDFDSVDRYVYWSDDKKLEIKRCRLNGEDVQVVVRSELKHPDGIAVDWVARNLYWTDTGTNRIEVSRLNGSARRVLIDENLDEPRAIALDPTKGYMYWTDWGKHPKIERAELDGSHRVILVNSLVAWPNGLTIDYLKQKIYWADARNDKIEVMNFDGSARRIILDKELPHVFGFTVLGDNLYWTDWKKRSIESANKRTGEDRRVLIDSLPHLMGLKAVNLNLSYGSNACQRKNGGCSHLYMYWTDWGRHPKIERAELDGSHRVILVNSSVAWPNGLAIDYLKQKIYWADARNDKIEVMNFDGSARRVILDEELPHVFGFTVLGDNLYWTDWQKRSIESVNKRTGEDRRVIIDSLPDLMGLKAVNLNLSYGSNACQRKNGGCSHLCLYKPLGPKCECPTGMELLSDEKTCICKYLEEMTWANLLSLPVPEAFLLFSNADDIRRISLETNNGVVIPLVGIKEANALDFSVHDMQIYWSDLTLKTISRAFLNGSNVQHLIAVDLSYPDGLAVDWIAKNLYWTDSKLQRIELSRLDGQHRKMLIWKDLWEPRELTLDPVSGHMYWANGGWYPKIERADLDGSNRQTIVPNVTRPTGLTIDFSAEMIFWVDTENKVIECANLNGSNRQVIASELPKPFALTQYKDYIYWTDQKLSSIYRANKTNGMERIQIKGNIEFTIMDILVFHGSRQEGSNLCAFRNGGCSHLCLAKPGKRKECSCPTHYTLSMIDNKTCLAPRVFMLYSTKTEIRRILFDSSDNLDVVLPVRGLSNVQAVDFDINSHRLFWIEDSRIKFAYQNGSSGDKVINLDPEASPYDLAIDPYAKQLFWTDSVTNSINVYSLRNNTNLGEVFKKDGVSPRSIVLYPEKGADSPGDLAVDKEGKKLYWTDTELKKIEYGDLEGTNRATLVERHVLDPVGLAVYGNHVYWIDQESRWLKKIEKIGELEEDFGSTVQASIDGLTDMIVVDMRKSTAHHPCTRNHCSHICLVGDHNKAQCSCPMELILTEDNSTCGPPRECPPNAFSCPSGPCLLESWVCDGNPDCEPDGADEKNCSPCGDDQFACRTGGQCIDMKKVNDGVGDCLDDSDESDCSRKCSNVEFGCHDDDCSCIALDWKCDGTLDCPNNRDEMDCDVTPVNGTDKLPNPLHHSNLSGKMVAVIVASIIVGVIFLTVARSKSNGTAPSLSNRSSASQTAYDRNNLTGASCSSTASTVVTAYFHEPLNPPPSPVTERSQYTSRSRPYCESLLPPSSCTSHRCHRPRMPPPPTPVSTDAESVGSRHQCRRVHRCRHKRYAASSCTEAAYDSDLFAPPPTPNTNYLSEATHFSDQEGPPPSPALTERHFFAHPYPPPPSPVTDAPSVIL</sequence>
<feature type="repeat" description="LDL-receptor class B" evidence="11">
    <location>
        <begin position="406"/>
        <end position="449"/>
    </location>
</feature>
<evidence type="ECO:0000256" key="7">
    <source>
        <dbReference type="ARBA" id="ARBA00023157"/>
    </source>
</evidence>
<keyword evidence="4" id="KW-0732">Signal</keyword>
<evidence type="ECO:0000256" key="3">
    <source>
        <dbReference type="ARBA" id="ARBA00022583"/>
    </source>
</evidence>
<feature type="region of interest" description="Disordered" evidence="12">
    <location>
        <begin position="1376"/>
        <end position="1436"/>
    </location>
</feature>
<dbReference type="InterPro" id="IPR050778">
    <property type="entry name" value="Cueball_EGF_LRP_Nidogen"/>
</dbReference>
<feature type="repeat" description="LDL-receptor class B" evidence="11">
    <location>
        <begin position="450"/>
        <end position="492"/>
    </location>
</feature>
<feature type="repeat" description="LDL-receptor class B" evidence="11">
    <location>
        <begin position="724"/>
        <end position="766"/>
    </location>
</feature>
<keyword evidence="7 10" id="KW-1015">Disulfide bond</keyword>
<protein>
    <recommendedName>
        <fullName evidence="13">EGF-like domain-containing protein</fullName>
    </recommendedName>
</protein>
<dbReference type="PANTHER" id="PTHR46513:SF40">
    <property type="entry name" value="LOW-DENSITY LIPOPROTEIN RECEPTOR-RELATED PROTEIN 6"/>
    <property type="match status" value="1"/>
</dbReference>
<feature type="repeat" description="LDL-receptor class B" evidence="11">
    <location>
        <begin position="681"/>
        <end position="723"/>
    </location>
</feature>
<dbReference type="SMART" id="SM00192">
    <property type="entry name" value="LDLa"/>
    <property type="match status" value="3"/>
</dbReference>
<feature type="repeat" description="LDL-receptor class B" evidence="11">
    <location>
        <begin position="1043"/>
        <end position="1085"/>
    </location>
</feature>
<feature type="domain" description="EGF-like" evidence="13">
    <location>
        <begin position="1136"/>
        <end position="1172"/>
    </location>
</feature>
<dbReference type="Pfam" id="PF00058">
    <property type="entry name" value="Ldl_recept_b"/>
    <property type="match status" value="12"/>
</dbReference>
<keyword evidence="2" id="KW-0245">EGF-like domain</keyword>
<feature type="disulfide bond" evidence="10">
    <location>
        <begin position="1184"/>
        <end position="1202"/>
    </location>
</feature>
<dbReference type="InterPro" id="IPR000033">
    <property type="entry name" value="LDLR_classB_rpt"/>
</dbReference>